<organism evidence="1 2">
    <name type="scientific">Euroglyphus maynei</name>
    <name type="common">Mayne's house dust mite</name>
    <dbReference type="NCBI Taxonomy" id="6958"/>
    <lineage>
        <taxon>Eukaryota</taxon>
        <taxon>Metazoa</taxon>
        <taxon>Ecdysozoa</taxon>
        <taxon>Arthropoda</taxon>
        <taxon>Chelicerata</taxon>
        <taxon>Arachnida</taxon>
        <taxon>Acari</taxon>
        <taxon>Acariformes</taxon>
        <taxon>Sarcoptiformes</taxon>
        <taxon>Astigmata</taxon>
        <taxon>Psoroptidia</taxon>
        <taxon>Analgoidea</taxon>
        <taxon>Pyroglyphidae</taxon>
        <taxon>Pyroglyphinae</taxon>
        <taxon>Euroglyphus</taxon>
    </lineage>
</organism>
<comment type="caution">
    <text evidence="1">The sequence shown here is derived from an EMBL/GenBank/DDBJ whole genome shotgun (WGS) entry which is preliminary data.</text>
</comment>
<keyword evidence="2" id="KW-1185">Reference proteome</keyword>
<name>A0A1Y3AVY5_EURMA</name>
<dbReference type="EMBL" id="MUJZ01061656">
    <property type="protein sequence ID" value="OTF71315.1"/>
    <property type="molecule type" value="Genomic_DNA"/>
</dbReference>
<feature type="non-terminal residue" evidence="1">
    <location>
        <position position="1"/>
    </location>
</feature>
<evidence type="ECO:0000313" key="2">
    <source>
        <dbReference type="Proteomes" id="UP000194236"/>
    </source>
</evidence>
<evidence type="ECO:0000313" key="1">
    <source>
        <dbReference type="EMBL" id="OTF71315.1"/>
    </source>
</evidence>
<sequence length="47" mass="5358">YQRKLSEPLSETEKSSNSTGAVQYWLCARPSTPTIMKNKIVVNECRL</sequence>
<dbReference type="Proteomes" id="UP000194236">
    <property type="component" value="Unassembled WGS sequence"/>
</dbReference>
<gene>
    <name evidence="1" type="ORF">BLA29_014684</name>
</gene>
<proteinExistence type="predicted"/>
<dbReference type="AlphaFoldDB" id="A0A1Y3AVY5"/>
<protein>
    <submittedName>
        <fullName evidence="1">Uncharacterized protein</fullName>
    </submittedName>
</protein>
<accession>A0A1Y3AVY5</accession>
<reference evidence="1 2" key="1">
    <citation type="submission" date="2017-03" db="EMBL/GenBank/DDBJ databases">
        <title>Genome Survey of Euroglyphus maynei.</title>
        <authorList>
            <person name="Arlian L.G."/>
            <person name="Morgan M.S."/>
            <person name="Rider S.D."/>
        </authorList>
    </citation>
    <scope>NUCLEOTIDE SEQUENCE [LARGE SCALE GENOMIC DNA]</scope>
    <source>
        <strain evidence="1">Arlian Lab</strain>
        <tissue evidence="1">Whole body</tissue>
    </source>
</reference>